<dbReference type="GO" id="GO:0009086">
    <property type="term" value="P:methionine biosynthetic process"/>
    <property type="evidence" value="ECO:0007669"/>
    <property type="project" value="InterPro"/>
</dbReference>
<dbReference type="EMBL" id="BMOQ01000006">
    <property type="protein sequence ID" value="GGN21411.1"/>
    <property type="molecule type" value="Genomic_DNA"/>
</dbReference>
<organism evidence="2 3">
    <name type="scientific">Halarchaeum nitratireducens</name>
    <dbReference type="NCBI Taxonomy" id="489913"/>
    <lineage>
        <taxon>Archaea</taxon>
        <taxon>Methanobacteriati</taxon>
        <taxon>Methanobacteriota</taxon>
        <taxon>Stenosarchaea group</taxon>
        <taxon>Halobacteria</taxon>
        <taxon>Halobacteriales</taxon>
        <taxon>Halobacteriaceae</taxon>
    </lineage>
</organism>
<dbReference type="SUPFAM" id="SSF51726">
    <property type="entry name" value="UROD/MetE-like"/>
    <property type="match status" value="1"/>
</dbReference>
<evidence type="ECO:0000259" key="1">
    <source>
        <dbReference type="Pfam" id="PF01717"/>
    </source>
</evidence>
<dbReference type="Gene3D" id="3.20.20.210">
    <property type="match status" value="1"/>
</dbReference>
<evidence type="ECO:0000313" key="2">
    <source>
        <dbReference type="EMBL" id="GGN21411.1"/>
    </source>
</evidence>
<reference evidence="2 3" key="1">
    <citation type="journal article" date="2019" name="Int. J. Syst. Evol. Microbiol.">
        <title>The Global Catalogue of Microorganisms (GCM) 10K type strain sequencing project: providing services to taxonomists for standard genome sequencing and annotation.</title>
        <authorList>
            <consortium name="The Broad Institute Genomics Platform"/>
            <consortium name="The Broad Institute Genome Sequencing Center for Infectious Disease"/>
            <person name="Wu L."/>
            <person name="Ma J."/>
        </authorList>
    </citation>
    <scope>NUCLEOTIDE SEQUENCE [LARGE SCALE GENOMIC DNA]</scope>
    <source>
        <strain evidence="2 3">JCM 16331</strain>
    </source>
</reference>
<comment type="caution">
    <text evidence="2">The sequence shown here is derived from an EMBL/GenBank/DDBJ whole genome shotgun (WGS) entry which is preliminary data.</text>
</comment>
<dbReference type="Proteomes" id="UP000608850">
    <property type="component" value="Unassembled WGS sequence"/>
</dbReference>
<dbReference type="AlphaFoldDB" id="A0A830GDN3"/>
<keyword evidence="3" id="KW-1185">Reference proteome</keyword>
<feature type="domain" description="Cobalamin-independent methionine synthase MetE C-terminal/archaeal" evidence="1">
    <location>
        <begin position="8"/>
        <end position="324"/>
    </location>
</feature>
<gene>
    <name evidence="2" type="ORF">GCM10009021_23330</name>
</gene>
<evidence type="ECO:0000313" key="3">
    <source>
        <dbReference type="Proteomes" id="UP000608850"/>
    </source>
</evidence>
<dbReference type="GO" id="GO:0008270">
    <property type="term" value="F:zinc ion binding"/>
    <property type="evidence" value="ECO:0007669"/>
    <property type="project" value="InterPro"/>
</dbReference>
<dbReference type="InterPro" id="IPR038071">
    <property type="entry name" value="UROD/MetE-like_sf"/>
</dbReference>
<proteinExistence type="predicted"/>
<protein>
    <recommendedName>
        <fullName evidence="1">Cobalamin-independent methionine synthase MetE C-terminal/archaeal domain-containing protein</fullName>
    </recommendedName>
</protein>
<name>A0A830GDN3_9EURY</name>
<dbReference type="Pfam" id="PF01717">
    <property type="entry name" value="Meth_synt_2"/>
    <property type="match status" value="1"/>
</dbReference>
<dbReference type="GO" id="GO:0003871">
    <property type="term" value="F:5-methyltetrahydropteroyltriglutamate-homocysteine S-methyltransferase activity"/>
    <property type="evidence" value="ECO:0007669"/>
    <property type="project" value="InterPro"/>
</dbReference>
<dbReference type="InterPro" id="IPR002629">
    <property type="entry name" value="Met_Synth_C/arc"/>
</dbReference>
<sequence length="329" mass="35542">MYMDRLATTVGLFPLPDGQRERLAELKGHQKSDLIDGNEARATRDAYAATRRHYIDRQREAGLDRLVEGQGRWDDLLAHPLCVHENVRTGGIVRYYDNNNFYREPIVTDELTPSGDVPSELSAAAERCDDLGAVLPGPYSLAGLARDEHYGSSAAFLDGVAEFLAGEVAAFPDAVETLTLLEPGFATEPPDAEASERIGDAIDTVAAATDADVLVHTYWGAPDDGLYRRLLDTDTDGLGYDLVTDPEAATTLAAEHGTPPRVLLGVVDGQNTRVESRQTINDRADRFAKCATTDVDAAYLTPNTGLFHLPVGKFEAKLDALAAATEGAR</sequence>
<accession>A0A830GDN3</accession>